<dbReference type="InterPro" id="IPR032675">
    <property type="entry name" value="LRR_dom_sf"/>
</dbReference>
<dbReference type="EMBL" id="KN823180">
    <property type="protein sequence ID" value="KIO20288.1"/>
    <property type="molecule type" value="Genomic_DNA"/>
</dbReference>
<dbReference type="Gene3D" id="3.80.10.10">
    <property type="entry name" value="Ribonuclease Inhibitor"/>
    <property type="match status" value="1"/>
</dbReference>
<proteinExistence type="predicted"/>
<name>A0A0C3KFN2_9AGAM</name>
<keyword evidence="2" id="KW-1185">Reference proteome</keyword>
<reference evidence="2" key="2">
    <citation type="submission" date="2015-01" db="EMBL/GenBank/DDBJ databases">
        <title>Evolutionary Origins and Diversification of the Mycorrhizal Mutualists.</title>
        <authorList>
            <consortium name="DOE Joint Genome Institute"/>
            <consortium name="Mycorrhizal Genomics Consortium"/>
            <person name="Kohler A."/>
            <person name="Kuo A."/>
            <person name="Nagy L.G."/>
            <person name="Floudas D."/>
            <person name="Copeland A."/>
            <person name="Barry K.W."/>
            <person name="Cichocki N."/>
            <person name="Veneault-Fourrey C."/>
            <person name="LaButti K."/>
            <person name="Lindquist E.A."/>
            <person name="Lipzen A."/>
            <person name="Lundell T."/>
            <person name="Morin E."/>
            <person name="Murat C."/>
            <person name="Riley R."/>
            <person name="Ohm R."/>
            <person name="Sun H."/>
            <person name="Tunlid A."/>
            <person name="Henrissat B."/>
            <person name="Grigoriev I.V."/>
            <person name="Hibbett D.S."/>
            <person name="Martin F."/>
        </authorList>
    </citation>
    <scope>NUCLEOTIDE SEQUENCE [LARGE SCALE GENOMIC DNA]</scope>
    <source>
        <strain evidence="2">MUT 4182</strain>
    </source>
</reference>
<protein>
    <recommendedName>
        <fullName evidence="3">F-box domain-containing protein</fullName>
    </recommendedName>
</protein>
<dbReference type="OrthoDB" id="3054858at2759"/>
<accession>A0A0C3KFN2</accession>
<sequence>MHRFWEIPELSAHVLEYLTEADWRAMVQVCQALWAPAVRLIWEALPRLSILLRLFPEEHQILYRSPEWGYEEFVALNGCLWDAEWQRFQLYSPFVKMLPVKVDDQTCKTLRRLHAYSKGRLLFPNLRATDMRIELSRWCTPLSEAEWAQICELMLSPNLESIECCHPGWPRDAADGMVIPFFNHLQGIANLGKLSWSGGRISEAAEISLSLFLSSNSSLHSVHLDVHNMPHTALLSASHIPTLATVSFSKFQDTEYVTSSPALFASLTDLRCGGTAAGLETAIRIVKAPKLARLCISMSDQERQGPNPFDILKDSERFPALTDLRLKDLQPSWAHLQAISSLKALRTLHIEPAVRRLNWDPPYWPVKIIRLLATSFPQLEMLVLGRGHYPTDNTTVSLPDLECFAQFCPNLRHLEVSVDATGMERLSRSLVPHPSLEVVNLGDSEADSYEIEIASIIFRLWPCLRRGCTSSEDMGGWSAYRWEKIWEHVARLQNV</sequence>
<dbReference type="AlphaFoldDB" id="A0A0C3KFN2"/>
<organism evidence="1 2">
    <name type="scientific">Tulasnella calospora MUT 4182</name>
    <dbReference type="NCBI Taxonomy" id="1051891"/>
    <lineage>
        <taxon>Eukaryota</taxon>
        <taxon>Fungi</taxon>
        <taxon>Dikarya</taxon>
        <taxon>Basidiomycota</taxon>
        <taxon>Agaricomycotina</taxon>
        <taxon>Agaricomycetes</taxon>
        <taxon>Cantharellales</taxon>
        <taxon>Tulasnellaceae</taxon>
        <taxon>Tulasnella</taxon>
    </lineage>
</organism>
<evidence type="ECO:0008006" key="3">
    <source>
        <dbReference type="Google" id="ProtNLM"/>
    </source>
</evidence>
<reference evidence="1 2" key="1">
    <citation type="submission" date="2014-04" db="EMBL/GenBank/DDBJ databases">
        <authorList>
            <consortium name="DOE Joint Genome Institute"/>
            <person name="Kuo A."/>
            <person name="Girlanda M."/>
            <person name="Perotto S."/>
            <person name="Kohler A."/>
            <person name="Nagy L.G."/>
            <person name="Floudas D."/>
            <person name="Copeland A."/>
            <person name="Barry K.W."/>
            <person name="Cichocki N."/>
            <person name="Veneault-Fourrey C."/>
            <person name="LaButti K."/>
            <person name="Lindquist E.A."/>
            <person name="Lipzen A."/>
            <person name="Lundell T."/>
            <person name="Morin E."/>
            <person name="Murat C."/>
            <person name="Sun H."/>
            <person name="Tunlid A."/>
            <person name="Henrissat B."/>
            <person name="Grigoriev I.V."/>
            <person name="Hibbett D.S."/>
            <person name="Martin F."/>
            <person name="Nordberg H.P."/>
            <person name="Cantor M.N."/>
            <person name="Hua S.X."/>
        </authorList>
    </citation>
    <scope>NUCLEOTIDE SEQUENCE [LARGE SCALE GENOMIC DNA]</scope>
    <source>
        <strain evidence="1 2">MUT 4182</strain>
    </source>
</reference>
<evidence type="ECO:0000313" key="1">
    <source>
        <dbReference type="EMBL" id="KIO20288.1"/>
    </source>
</evidence>
<dbReference type="Proteomes" id="UP000054248">
    <property type="component" value="Unassembled WGS sequence"/>
</dbReference>
<dbReference type="HOGENOM" id="CLU_551183_0_0_1"/>
<dbReference type="SUPFAM" id="SSF52047">
    <property type="entry name" value="RNI-like"/>
    <property type="match status" value="1"/>
</dbReference>
<dbReference type="STRING" id="1051891.A0A0C3KFN2"/>
<gene>
    <name evidence="1" type="ORF">M407DRAFT_30078</name>
</gene>
<evidence type="ECO:0000313" key="2">
    <source>
        <dbReference type="Proteomes" id="UP000054248"/>
    </source>
</evidence>